<dbReference type="InterPro" id="IPR019810">
    <property type="entry name" value="Citrate_synthase_AS"/>
</dbReference>
<dbReference type="InterPro" id="IPR036969">
    <property type="entry name" value="Citrate_synthase_sf"/>
</dbReference>
<dbReference type="InterPro" id="IPR024176">
    <property type="entry name" value="Citrate_synthase_bac-typ"/>
</dbReference>
<comment type="pathway">
    <text evidence="1">Carbohydrate metabolism; tricarboxylic acid cycle; isocitrate from oxaloacetate: step 1/2.</text>
</comment>
<evidence type="ECO:0000256" key="8">
    <source>
        <dbReference type="RuleBase" id="RU003406"/>
    </source>
</evidence>
<evidence type="ECO:0000256" key="3">
    <source>
        <dbReference type="ARBA" id="ARBA00022532"/>
    </source>
</evidence>
<comment type="catalytic activity">
    <reaction evidence="5">
        <text>oxaloacetate + acetyl-CoA + H2O = citrate + CoA + H(+)</text>
        <dbReference type="Rhea" id="RHEA:16845"/>
        <dbReference type="ChEBI" id="CHEBI:15377"/>
        <dbReference type="ChEBI" id="CHEBI:15378"/>
        <dbReference type="ChEBI" id="CHEBI:16452"/>
        <dbReference type="ChEBI" id="CHEBI:16947"/>
        <dbReference type="ChEBI" id="CHEBI:57287"/>
        <dbReference type="ChEBI" id="CHEBI:57288"/>
        <dbReference type="EC" id="2.3.3.16"/>
    </reaction>
</comment>
<sequence length="384" mass="42155">MNGCFMEVLKGKSVSTKGLKGIIAADSSICKVNGLEGRLMYRGYNIHELAEHSSFEEVSYLLLKGELPNTEQLTTFSKMLADSREIPASTLELIKSFPNDIPPMTALRTAISALGMADHDAENNDPEANFEKSIGLIARLSSVIAAIHRVRHGQEPLAPKPELSHAGNYMWQLNGRDPSADETKAMDMILILHAEHGLNASTFAARVIIATLTDIYSAVTGAIGALKGPLHGGANVEVLKALHKIDDVANVAKFVEDVRESKGKFMGFGHAVYQVEDPRAAHLKELSRRLGIEKGETKWYDISIELESQVKEAINKNCNVDFYSASLQHYMGIPGDIFTCIFAASRISGWCAHILEQLSNNKIIRPSANYIGSEERSYVPMSER</sequence>
<protein>
    <recommendedName>
        <fullName evidence="6">Citrate synthase</fullName>
    </recommendedName>
</protein>
<evidence type="ECO:0000256" key="1">
    <source>
        <dbReference type="ARBA" id="ARBA00004751"/>
    </source>
</evidence>
<evidence type="ECO:0000256" key="5">
    <source>
        <dbReference type="ARBA" id="ARBA00049288"/>
    </source>
</evidence>
<evidence type="ECO:0000313" key="10">
    <source>
        <dbReference type="Proteomes" id="UP000319383"/>
    </source>
</evidence>
<dbReference type="UniPathway" id="UPA00223"/>
<dbReference type="PIRSF" id="PIRSF001369">
    <property type="entry name" value="Citrate_synth"/>
    <property type="match status" value="1"/>
</dbReference>
<feature type="active site" evidence="7">
    <location>
        <position position="321"/>
    </location>
</feature>
<dbReference type="GO" id="GO:0005975">
    <property type="term" value="P:carbohydrate metabolic process"/>
    <property type="evidence" value="ECO:0007669"/>
    <property type="project" value="TreeGrafter"/>
</dbReference>
<dbReference type="InterPro" id="IPR016143">
    <property type="entry name" value="Citrate_synth-like_sm_a-sub"/>
</dbReference>
<organism evidence="9 10">
    <name type="scientific">Symmachiella dynata</name>
    <dbReference type="NCBI Taxonomy" id="2527995"/>
    <lineage>
        <taxon>Bacteria</taxon>
        <taxon>Pseudomonadati</taxon>
        <taxon>Planctomycetota</taxon>
        <taxon>Planctomycetia</taxon>
        <taxon>Planctomycetales</taxon>
        <taxon>Planctomycetaceae</taxon>
        <taxon>Symmachiella</taxon>
    </lineage>
</organism>
<dbReference type="NCBIfam" id="TIGR01800">
    <property type="entry name" value="cit_synth_II"/>
    <property type="match status" value="1"/>
</dbReference>
<dbReference type="EMBL" id="CP036276">
    <property type="protein sequence ID" value="QDU43989.1"/>
    <property type="molecule type" value="Genomic_DNA"/>
</dbReference>
<feature type="active site" evidence="7">
    <location>
        <position position="270"/>
    </location>
</feature>
<keyword evidence="9" id="KW-0012">Acyltransferase</keyword>
<accession>A0A517ZND9</accession>
<dbReference type="GO" id="GO:0006099">
    <property type="term" value="P:tricarboxylic acid cycle"/>
    <property type="evidence" value="ECO:0007669"/>
    <property type="project" value="UniProtKB-UniPathway"/>
</dbReference>
<keyword evidence="10" id="KW-1185">Reference proteome</keyword>
<evidence type="ECO:0000256" key="6">
    <source>
        <dbReference type="PIRNR" id="PIRNR001369"/>
    </source>
</evidence>
<dbReference type="Gene3D" id="1.10.580.10">
    <property type="entry name" value="Citrate Synthase, domain 1"/>
    <property type="match status" value="1"/>
</dbReference>
<dbReference type="Proteomes" id="UP000319383">
    <property type="component" value="Chromosome"/>
</dbReference>
<name>A0A517ZND9_9PLAN</name>
<dbReference type="AlphaFoldDB" id="A0A517ZND9"/>
<dbReference type="Pfam" id="PF00285">
    <property type="entry name" value="Citrate_synt"/>
    <property type="match status" value="1"/>
</dbReference>
<dbReference type="PRINTS" id="PR00143">
    <property type="entry name" value="CITRTSNTHASE"/>
</dbReference>
<evidence type="ECO:0000313" key="9">
    <source>
        <dbReference type="EMBL" id="QDU43989.1"/>
    </source>
</evidence>
<dbReference type="SUPFAM" id="SSF48256">
    <property type="entry name" value="Citrate synthase"/>
    <property type="match status" value="1"/>
</dbReference>
<proteinExistence type="inferred from homology"/>
<dbReference type="PANTHER" id="PTHR11739:SF4">
    <property type="entry name" value="CITRATE SYNTHASE, PEROXISOMAL"/>
    <property type="match status" value="1"/>
</dbReference>
<keyword evidence="4 6" id="KW-0808">Transferase</keyword>
<gene>
    <name evidence="9" type="primary">citZ_1</name>
    <name evidence="9" type="ORF">Mal52_24670</name>
</gene>
<comment type="similarity">
    <text evidence="2 6 8">Belongs to the citrate synthase family.</text>
</comment>
<reference evidence="9 10" key="1">
    <citation type="submission" date="2019-02" db="EMBL/GenBank/DDBJ databases">
        <title>Deep-cultivation of Planctomycetes and their phenomic and genomic characterization uncovers novel biology.</title>
        <authorList>
            <person name="Wiegand S."/>
            <person name="Jogler M."/>
            <person name="Boedeker C."/>
            <person name="Pinto D."/>
            <person name="Vollmers J."/>
            <person name="Rivas-Marin E."/>
            <person name="Kohn T."/>
            <person name="Peeters S.H."/>
            <person name="Heuer A."/>
            <person name="Rast P."/>
            <person name="Oberbeckmann S."/>
            <person name="Bunk B."/>
            <person name="Jeske O."/>
            <person name="Meyerdierks A."/>
            <person name="Storesund J.E."/>
            <person name="Kallscheuer N."/>
            <person name="Luecker S."/>
            <person name="Lage O.M."/>
            <person name="Pohl T."/>
            <person name="Merkel B.J."/>
            <person name="Hornburger P."/>
            <person name="Mueller R.-W."/>
            <person name="Bruemmer F."/>
            <person name="Labrenz M."/>
            <person name="Spormann A.M."/>
            <person name="Op den Camp H."/>
            <person name="Overmann J."/>
            <person name="Amann R."/>
            <person name="Jetten M.S.M."/>
            <person name="Mascher T."/>
            <person name="Medema M.H."/>
            <person name="Devos D.P."/>
            <person name="Kaster A.-K."/>
            <person name="Ovreas L."/>
            <person name="Rohde M."/>
            <person name="Galperin M.Y."/>
            <person name="Jogler C."/>
        </authorList>
    </citation>
    <scope>NUCLEOTIDE SEQUENCE [LARGE SCALE GENOMIC DNA]</scope>
    <source>
        <strain evidence="9 10">Mal52</strain>
    </source>
</reference>
<keyword evidence="3" id="KW-0816">Tricarboxylic acid cycle</keyword>
<dbReference type="InterPro" id="IPR002020">
    <property type="entry name" value="Citrate_synthase"/>
</dbReference>
<dbReference type="InterPro" id="IPR016142">
    <property type="entry name" value="Citrate_synth-like_lrg_a-sub"/>
</dbReference>
<evidence type="ECO:0000256" key="2">
    <source>
        <dbReference type="ARBA" id="ARBA00010566"/>
    </source>
</evidence>
<dbReference type="PANTHER" id="PTHR11739">
    <property type="entry name" value="CITRATE SYNTHASE"/>
    <property type="match status" value="1"/>
</dbReference>
<dbReference type="GO" id="GO:0036440">
    <property type="term" value="F:citrate synthase activity"/>
    <property type="evidence" value="ECO:0007669"/>
    <property type="project" value="UniProtKB-EC"/>
</dbReference>
<dbReference type="GO" id="GO:0005829">
    <property type="term" value="C:cytosol"/>
    <property type="evidence" value="ECO:0007669"/>
    <property type="project" value="TreeGrafter"/>
</dbReference>
<dbReference type="KEGG" id="sdyn:Mal52_24670"/>
<evidence type="ECO:0000256" key="7">
    <source>
        <dbReference type="PIRSR" id="PIRSR001369-1"/>
    </source>
</evidence>
<evidence type="ECO:0000256" key="4">
    <source>
        <dbReference type="ARBA" id="ARBA00022679"/>
    </source>
</evidence>
<dbReference type="InterPro" id="IPR011278">
    <property type="entry name" value="2-MeCitrate/Citrate_synth_II"/>
</dbReference>
<dbReference type="PROSITE" id="PS00480">
    <property type="entry name" value="CITRATE_SYNTHASE"/>
    <property type="match status" value="1"/>
</dbReference>
<dbReference type="Gene3D" id="1.10.230.10">
    <property type="entry name" value="Cytochrome P450-Terp, domain 2"/>
    <property type="match status" value="1"/>
</dbReference>